<dbReference type="Proteomes" id="UP001597438">
    <property type="component" value="Unassembled WGS sequence"/>
</dbReference>
<keyword evidence="2" id="KW-1185">Reference proteome</keyword>
<dbReference type="EMBL" id="JBHUOJ010000038">
    <property type="protein sequence ID" value="MFD2835123.1"/>
    <property type="molecule type" value="Genomic_DNA"/>
</dbReference>
<sequence length="43" mass="5002">MTLSNIITEFAGGREGNLTHKRGFMGSKQETGRSYWYNRRRHG</sequence>
<protein>
    <submittedName>
        <fullName evidence="1">Uncharacterized protein</fullName>
    </submittedName>
</protein>
<organism evidence="1 2">
    <name type="scientific">Christiangramia antarctica</name>
    <dbReference type="NCBI Taxonomy" id="2058158"/>
    <lineage>
        <taxon>Bacteria</taxon>
        <taxon>Pseudomonadati</taxon>
        <taxon>Bacteroidota</taxon>
        <taxon>Flavobacteriia</taxon>
        <taxon>Flavobacteriales</taxon>
        <taxon>Flavobacteriaceae</taxon>
        <taxon>Christiangramia</taxon>
    </lineage>
</organism>
<comment type="caution">
    <text evidence="1">The sequence shown here is derived from an EMBL/GenBank/DDBJ whole genome shotgun (WGS) entry which is preliminary data.</text>
</comment>
<dbReference type="RefSeq" id="WP_279347056.1">
    <property type="nucleotide sequence ID" value="NZ_JBHUOJ010000038.1"/>
</dbReference>
<accession>A0ABW5XCK1</accession>
<evidence type="ECO:0000313" key="2">
    <source>
        <dbReference type="Proteomes" id="UP001597438"/>
    </source>
</evidence>
<reference evidence="2" key="1">
    <citation type="journal article" date="2019" name="Int. J. Syst. Evol. Microbiol.">
        <title>The Global Catalogue of Microorganisms (GCM) 10K type strain sequencing project: providing services to taxonomists for standard genome sequencing and annotation.</title>
        <authorList>
            <consortium name="The Broad Institute Genomics Platform"/>
            <consortium name="The Broad Institute Genome Sequencing Center for Infectious Disease"/>
            <person name="Wu L."/>
            <person name="Ma J."/>
        </authorList>
    </citation>
    <scope>NUCLEOTIDE SEQUENCE [LARGE SCALE GENOMIC DNA]</scope>
    <source>
        <strain evidence="2">KCTC 52925</strain>
    </source>
</reference>
<evidence type="ECO:0000313" key="1">
    <source>
        <dbReference type="EMBL" id="MFD2835123.1"/>
    </source>
</evidence>
<name>A0ABW5XCK1_9FLAO</name>
<gene>
    <name evidence="1" type="ORF">ACFSYS_17670</name>
</gene>
<proteinExistence type="predicted"/>